<reference evidence="1 2" key="1">
    <citation type="submission" date="2013-11" db="EMBL/GenBank/DDBJ databases">
        <title>The Genome Sequence of Phytophthora parasitica CJ01A1.</title>
        <authorList>
            <consortium name="The Broad Institute Genomics Platform"/>
            <person name="Russ C."/>
            <person name="Tyler B."/>
            <person name="Panabieres F."/>
            <person name="Shan W."/>
            <person name="Tripathy S."/>
            <person name="Grunwald N."/>
            <person name="Machado M."/>
            <person name="Johnson C.S."/>
            <person name="Walker B."/>
            <person name="Young S.K."/>
            <person name="Zeng Q."/>
            <person name="Gargeya S."/>
            <person name="Fitzgerald M."/>
            <person name="Haas B."/>
            <person name="Abouelleil A."/>
            <person name="Allen A.W."/>
            <person name="Alvarado L."/>
            <person name="Arachchi H.M."/>
            <person name="Berlin A.M."/>
            <person name="Chapman S.B."/>
            <person name="Gainer-Dewar J."/>
            <person name="Goldberg J."/>
            <person name="Griggs A."/>
            <person name="Gujja S."/>
            <person name="Hansen M."/>
            <person name="Howarth C."/>
            <person name="Imamovic A."/>
            <person name="Ireland A."/>
            <person name="Larimer J."/>
            <person name="McCowan C."/>
            <person name="Murphy C."/>
            <person name="Pearson M."/>
            <person name="Poon T.W."/>
            <person name="Priest M."/>
            <person name="Roberts A."/>
            <person name="Saif S."/>
            <person name="Shea T."/>
            <person name="Sisk P."/>
            <person name="Sykes S."/>
            <person name="Wortman J."/>
            <person name="Nusbaum C."/>
            <person name="Birren B."/>
        </authorList>
    </citation>
    <scope>NUCLEOTIDE SEQUENCE [LARGE SCALE GENOMIC DNA]</scope>
    <source>
        <strain evidence="1 2">CJ01A1</strain>
    </source>
</reference>
<evidence type="ECO:0000313" key="2">
    <source>
        <dbReference type="Proteomes" id="UP000018958"/>
    </source>
</evidence>
<dbReference type="AlphaFoldDB" id="W2VZP5"/>
<sequence length="112" mass="12841">MEAYFQPSDQGSWRGRRRLTLPLVLDADLQTLSSGYRLQRALTSTFSACARTTEKVGKKLTDGLLFTLRQPDSDREKRGIVENIRDNPTHAEVEPLRWLDSTRNAFAIQYNI</sequence>
<evidence type="ECO:0000313" key="1">
    <source>
        <dbReference type="EMBL" id="ETP02844.1"/>
    </source>
</evidence>
<protein>
    <submittedName>
        <fullName evidence="1">Uncharacterized protein</fullName>
    </submittedName>
</protein>
<dbReference type="OrthoDB" id="127615at2759"/>
<dbReference type="EMBL" id="ANIX01004003">
    <property type="protein sequence ID" value="ETP02844.1"/>
    <property type="molecule type" value="Genomic_DNA"/>
</dbReference>
<organism evidence="1 2">
    <name type="scientific">Phytophthora nicotianae CJ01A1</name>
    <dbReference type="NCBI Taxonomy" id="1317063"/>
    <lineage>
        <taxon>Eukaryota</taxon>
        <taxon>Sar</taxon>
        <taxon>Stramenopiles</taxon>
        <taxon>Oomycota</taxon>
        <taxon>Peronosporomycetes</taxon>
        <taxon>Peronosporales</taxon>
        <taxon>Peronosporaceae</taxon>
        <taxon>Phytophthora</taxon>
    </lineage>
</organism>
<accession>W2VZP5</accession>
<name>W2VZP5_PHYNI</name>
<dbReference type="Proteomes" id="UP000018958">
    <property type="component" value="Unassembled WGS sequence"/>
</dbReference>
<comment type="caution">
    <text evidence="1">The sequence shown here is derived from an EMBL/GenBank/DDBJ whole genome shotgun (WGS) entry which is preliminary data.</text>
</comment>
<gene>
    <name evidence="1" type="ORF">F441_20120</name>
</gene>
<proteinExistence type="predicted"/>